<feature type="chain" id="PRO_5035970163" description="Alpha-mannosidase" evidence="10">
    <location>
        <begin position="21"/>
        <end position="1130"/>
    </location>
</feature>
<keyword evidence="6 10" id="KW-0862">Zinc</keyword>
<dbReference type="InterPro" id="IPR011330">
    <property type="entry name" value="Glyco_hydro/deAcase_b/a-brl"/>
</dbReference>
<dbReference type="Gene3D" id="2.70.98.30">
    <property type="entry name" value="Golgi alpha-mannosidase II, domain 4"/>
    <property type="match status" value="1"/>
</dbReference>
<dbReference type="SUPFAM" id="SSF88713">
    <property type="entry name" value="Glycoside hydrolase/deacetylase"/>
    <property type="match status" value="1"/>
</dbReference>
<accession>A0A8S1J0B3</accession>
<comment type="catalytic activity">
    <reaction evidence="1">
        <text>Hydrolysis of terminal, non-reducing alpha-D-mannose residues in alpha-D-mannosides.</text>
        <dbReference type="EC" id="3.2.1.24"/>
    </reaction>
</comment>
<dbReference type="GO" id="GO:0004559">
    <property type="term" value="F:alpha-mannosidase activity"/>
    <property type="evidence" value="ECO:0007669"/>
    <property type="project" value="UniProtKB-EC"/>
</dbReference>
<comment type="similarity">
    <text evidence="2 10">Belongs to the glycosyl hydrolase 38 family.</text>
</comment>
<dbReference type="AlphaFoldDB" id="A0A8S1J0B3"/>
<dbReference type="Proteomes" id="UP000708148">
    <property type="component" value="Unassembled WGS sequence"/>
</dbReference>
<keyword evidence="14" id="KW-1185">Reference proteome</keyword>
<dbReference type="Pfam" id="PF07748">
    <property type="entry name" value="Glyco_hydro_38C"/>
    <property type="match status" value="1"/>
</dbReference>
<evidence type="ECO:0000256" key="8">
    <source>
        <dbReference type="ARBA" id="ARBA00023180"/>
    </source>
</evidence>
<evidence type="ECO:0000256" key="11">
    <source>
        <dbReference type="SAM" id="MobiDB-lite"/>
    </source>
</evidence>
<dbReference type="Gene3D" id="2.60.40.1360">
    <property type="match status" value="1"/>
</dbReference>
<dbReference type="InterPro" id="IPR013780">
    <property type="entry name" value="Glyco_hydro_b"/>
</dbReference>
<feature type="domain" description="Glycoside hydrolase family 38 central" evidence="12">
    <location>
        <begin position="355"/>
        <end position="429"/>
    </location>
</feature>
<dbReference type="SMART" id="SM00872">
    <property type="entry name" value="Alpha-mann_mid"/>
    <property type="match status" value="1"/>
</dbReference>
<evidence type="ECO:0000256" key="10">
    <source>
        <dbReference type="RuleBase" id="RU361199"/>
    </source>
</evidence>
<evidence type="ECO:0000259" key="12">
    <source>
        <dbReference type="SMART" id="SM00872"/>
    </source>
</evidence>
<dbReference type="InterPro" id="IPR011013">
    <property type="entry name" value="Gal_mutarotase_sf_dom"/>
</dbReference>
<keyword evidence="4 10" id="KW-0479">Metal-binding</keyword>
<evidence type="ECO:0000256" key="1">
    <source>
        <dbReference type="ARBA" id="ARBA00000365"/>
    </source>
</evidence>
<dbReference type="InterPro" id="IPR028995">
    <property type="entry name" value="Glyco_hydro_57/38_cen_sf"/>
</dbReference>
<dbReference type="InterPro" id="IPR011682">
    <property type="entry name" value="Glyco_hydro_38_C"/>
</dbReference>
<keyword evidence="9 10" id="KW-0326">Glycosidase</keyword>
<dbReference type="FunFam" id="3.20.110.10:FF:000001">
    <property type="entry name" value="Alpha-mannosidase"/>
    <property type="match status" value="1"/>
</dbReference>
<dbReference type="Gene3D" id="3.20.110.10">
    <property type="entry name" value="Glycoside hydrolase 38, N terminal domain"/>
    <property type="match status" value="1"/>
</dbReference>
<evidence type="ECO:0000256" key="6">
    <source>
        <dbReference type="ARBA" id="ARBA00022833"/>
    </source>
</evidence>
<keyword evidence="5 10" id="KW-0378">Hydrolase</keyword>
<evidence type="ECO:0000313" key="14">
    <source>
        <dbReference type="Proteomes" id="UP000708148"/>
    </source>
</evidence>
<dbReference type="GO" id="GO:0006013">
    <property type="term" value="P:mannose metabolic process"/>
    <property type="evidence" value="ECO:0007669"/>
    <property type="project" value="InterPro"/>
</dbReference>
<name>A0A8S1J0B3_9CHLO</name>
<dbReference type="GO" id="GO:0046872">
    <property type="term" value="F:metal ion binding"/>
    <property type="evidence" value="ECO:0007669"/>
    <property type="project" value="UniProtKB-KW"/>
</dbReference>
<dbReference type="SUPFAM" id="SSF88688">
    <property type="entry name" value="Families 57/38 glycoside transferase middle domain"/>
    <property type="match status" value="1"/>
</dbReference>
<dbReference type="InterPro" id="IPR015341">
    <property type="entry name" value="Glyco_hydro_38_cen"/>
</dbReference>
<organism evidence="13 14">
    <name type="scientific">Ostreobium quekettii</name>
    <dbReference type="NCBI Taxonomy" id="121088"/>
    <lineage>
        <taxon>Eukaryota</taxon>
        <taxon>Viridiplantae</taxon>
        <taxon>Chlorophyta</taxon>
        <taxon>core chlorophytes</taxon>
        <taxon>Ulvophyceae</taxon>
        <taxon>TCBD clade</taxon>
        <taxon>Bryopsidales</taxon>
        <taxon>Ostreobineae</taxon>
        <taxon>Ostreobiaceae</taxon>
        <taxon>Ostreobium</taxon>
    </lineage>
</organism>
<evidence type="ECO:0000256" key="5">
    <source>
        <dbReference type="ARBA" id="ARBA00022801"/>
    </source>
</evidence>
<evidence type="ECO:0000256" key="3">
    <source>
        <dbReference type="ARBA" id="ARBA00012752"/>
    </source>
</evidence>
<comment type="caution">
    <text evidence="13">The sequence shown here is derived from an EMBL/GenBank/DDBJ whole genome shotgun (WGS) entry which is preliminary data.</text>
</comment>
<dbReference type="InterPro" id="IPR037094">
    <property type="entry name" value="Glyco_hydro_38_cen_sf"/>
</dbReference>
<dbReference type="Pfam" id="PF09261">
    <property type="entry name" value="Alpha-mann_mid"/>
    <property type="match status" value="1"/>
</dbReference>
<dbReference type="InterPro" id="IPR000602">
    <property type="entry name" value="Glyco_hydro_38_N"/>
</dbReference>
<dbReference type="InterPro" id="IPR027291">
    <property type="entry name" value="Glyco_hydro_38_N_sf"/>
</dbReference>
<keyword evidence="7" id="KW-1015">Disulfide bond</keyword>
<dbReference type="InterPro" id="IPR050843">
    <property type="entry name" value="Glycosyl_Hydrlase_38"/>
</dbReference>
<evidence type="ECO:0000256" key="2">
    <source>
        <dbReference type="ARBA" id="ARBA00009792"/>
    </source>
</evidence>
<keyword evidence="8" id="KW-0325">Glycoprotein</keyword>
<evidence type="ECO:0000256" key="4">
    <source>
        <dbReference type="ARBA" id="ARBA00022723"/>
    </source>
</evidence>
<dbReference type="EC" id="3.2.1.-" evidence="10"/>
<dbReference type="CDD" id="cd10810">
    <property type="entry name" value="GH38N_AMII_LAM_like"/>
    <property type="match status" value="1"/>
</dbReference>
<evidence type="ECO:0000256" key="7">
    <source>
        <dbReference type="ARBA" id="ARBA00023157"/>
    </source>
</evidence>
<dbReference type="Gene3D" id="2.60.40.1180">
    <property type="entry name" value="Golgi alpha-mannosidase II"/>
    <property type="match status" value="1"/>
</dbReference>
<feature type="signal peptide" evidence="10">
    <location>
        <begin position="1"/>
        <end position="20"/>
    </location>
</feature>
<evidence type="ECO:0000256" key="9">
    <source>
        <dbReference type="ARBA" id="ARBA00023295"/>
    </source>
</evidence>
<dbReference type="FunFam" id="1.20.1270.50:FF:000003">
    <property type="entry name" value="Alpha-mannosidase"/>
    <property type="match status" value="1"/>
</dbReference>
<dbReference type="Pfam" id="PF01074">
    <property type="entry name" value="Glyco_hydro_38N"/>
    <property type="match status" value="1"/>
</dbReference>
<comment type="cofactor">
    <cofactor evidence="10">
        <name>Zn(2+)</name>
        <dbReference type="ChEBI" id="CHEBI:29105"/>
    </cofactor>
    <text evidence="10">Binds 1 zinc ion per subunit.</text>
</comment>
<protein>
    <recommendedName>
        <fullName evidence="3 10">Alpha-mannosidase</fullName>
        <ecNumber evidence="10">3.2.1.-</ecNumber>
    </recommendedName>
</protein>
<reference evidence="13" key="1">
    <citation type="submission" date="2020-12" db="EMBL/GenBank/DDBJ databases">
        <authorList>
            <person name="Iha C."/>
        </authorList>
    </citation>
    <scope>NUCLEOTIDE SEQUENCE</scope>
</reference>
<dbReference type="EMBL" id="CAJHUC010000983">
    <property type="protein sequence ID" value="CAD7699264.1"/>
    <property type="molecule type" value="Genomic_DNA"/>
</dbReference>
<dbReference type="SUPFAM" id="SSF74650">
    <property type="entry name" value="Galactose mutarotase-like"/>
    <property type="match status" value="1"/>
</dbReference>
<dbReference type="PANTHER" id="PTHR11607">
    <property type="entry name" value="ALPHA-MANNOSIDASE"/>
    <property type="match status" value="1"/>
</dbReference>
<dbReference type="PANTHER" id="PTHR11607:SF3">
    <property type="entry name" value="LYSOSOMAL ALPHA-MANNOSIDASE"/>
    <property type="match status" value="1"/>
</dbReference>
<proteinExistence type="inferred from homology"/>
<dbReference type="GO" id="GO:0030246">
    <property type="term" value="F:carbohydrate binding"/>
    <property type="evidence" value="ECO:0007669"/>
    <property type="project" value="InterPro"/>
</dbReference>
<keyword evidence="10" id="KW-0732">Signal</keyword>
<gene>
    <name evidence="13" type="ORF">OSTQU699_LOCUS4623</name>
</gene>
<dbReference type="FunFam" id="1.20.1270.50:FF:000002">
    <property type="entry name" value="Alpha-mannosidase"/>
    <property type="match status" value="1"/>
</dbReference>
<dbReference type="OrthoDB" id="2016903at2759"/>
<dbReference type="Gene3D" id="1.20.1270.50">
    <property type="entry name" value="Glycoside hydrolase family 38, central domain"/>
    <property type="match status" value="2"/>
</dbReference>
<feature type="region of interest" description="Disordered" evidence="11">
    <location>
        <begin position="619"/>
        <end position="677"/>
    </location>
</feature>
<sequence>MGGPLPLALALALLLASGSSAPVKYDTAPKRDGGKITAHLVPHTHDDPGWLKTFDQYTFGIKQHIQSAGVIYVLETVVRALLEDVNRKFVYGEMSYFSKWWSLQSDERKDEVKYLIERGQLEFVNGGWVQHDEAAAHYVAMIDQTTQGHRFLKEEFNITPRIGWQLDPFGHSATHASLMSAGAGFDALFFARIDYQDRYVRNNNSEIEMVWRASPSFGVDADIFTGALARGHYSAPPGFGWEWGQWMQDGIVDDESSPEYNMPNRVEDFVNLVLAYANYSQGNNVLILMGNDFAYADSWSWFLNIDKLIHYVNKDGRIRVQYSTPTEYVEEKHSEDLTWTVKTDDFFPYADHEHCYWTGYFTSRPTSKSYIRHATSYLQAARQLEAVVGYASHGPNTGSLESAVSLAQHHDSITGTAKAHVAQDYHRRLSMGLEESGKLAMSVLWQLASGKLRDQGRPLWRPQEGEQNIARALLQQDRNQESKRALTQTTQSWSGPFEDCLLLNASICPTSVLASAKLRNMYVVAYNSLGWPRKETIRVPLSPGAGRAWAVKGTNGTLLESQVVDVSNITTRLQGILLDTNHTLSNASDGSHELVFMGEIPPMGFSMFTVCPMLLNNGEGTGTPRNVQEASAQHHGGSERGGQGTTDAAESRSDQEQVGADAPHRAGHSEPSACTDDCSQGVYPLSKMPKAAKGVVALDNGLLRINFNKHTGRLVSIENPEAGYGIKAGHSLDWYHSFYNKSEAGMNSGAYLFHPRNKSALLQRGTEVQTRHIQGRVVSEVVQEYSSWASLTWRLWSGERHVEMEWTVGPIPINDNVGKEVVSTFNTSLPSGNEFYTDSNGREMVRRVKDFRPTWTLNVTDPIAGNYYPITAAACIRHKPSNGSDGVYQPGFEFAVVTDRAQGAASLNSGALEVMLHRRILHDDFRGVGEALNETMCGCRNCDCVGLVARGVHYITFQPDNRSARIRRHLQQRLNDPLLLGFGHGPPNRFPGITSWSALQEGQSLPANVHLLTLQDMGVASGTQTLLRLAHMFQVDEDEELSSPAEVDLGSLFPGCSMEELTISANQPVRGVDRLRWKTAGGAAPPGTSTDDEHAVVRKVLELHPSVGCASQSCFTLKPMQILTLLVTCP</sequence>
<evidence type="ECO:0000313" key="13">
    <source>
        <dbReference type="EMBL" id="CAD7699264.1"/>
    </source>
</evidence>